<organism evidence="2 3">
    <name type="scientific">Rhizobium rhizogenes NBRC 13257</name>
    <dbReference type="NCBI Taxonomy" id="1220581"/>
    <lineage>
        <taxon>Bacteria</taxon>
        <taxon>Pseudomonadati</taxon>
        <taxon>Pseudomonadota</taxon>
        <taxon>Alphaproteobacteria</taxon>
        <taxon>Hyphomicrobiales</taxon>
        <taxon>Rhizobiaceae</taxon>
        <taxon>Rhizobium/Agrobacterium group</taxon>
        <taxon>Rhizobium</taxon>
    </lineage>
</organism>
<keyword evidence="1" id="KW-0812">Transmembrane</keyword>
<comment type="caution">
    <text evidence="2">The sequence shown here is derived from an EMBL/GenBank/DDBJ whole genome shotgun (WGS) entry which is preliminary data.</text>
</comment>
<reference evidence="2 3" key="1">
    <citation type="submission" date="2014-05" db="EMBL/GenBank/DDBJ databases">
        <title>Whole genome shotgun sequence of Rhizobium rhizogenes NBRC 13257.</title>
        <authorList>
            <person name="Katano-Makiyama Y."/>
            <person name="Hosoyama A."/>
            <person name="Hashimoto M."/>
            <person name="Hosoyama Y."/>
            <person name="Noguchi M."/>
            <person name="Tsuchikane K."/>
            <person name="Kimura A."/>
            <person name="Ohji S."/>
            <person name="Ichikawa N."/>
            <person name="Yamazoe A."/>
            <person name="Fujita N."/>
        </authorList>
    </citation>
    <scope>NUCLEOTIDE SEQUENCE [LARGE SCALE GENOMIC DNA]</scope>
    <source>
        <strain evidence="2 3">NBRC 13257</strain>
    </source>
</reference>
<proteinExistence type="predicted"/>
<gene>
    <name evidence="2" type="ORF">RRH01S_13_00960</name>
</gene>
<protein>
    <recommendedName>
        <fullName evidence="4">Transmembrane protein</fullName>
    </recommendedName>
</protein>
<dbReference type="EMBL" id="BAYX01000013">
    <property type="protein sequence ID" value="GAJ95735.1"/>
    <property type="molecule type" value="Genomic_DNA"/>
</dbReference>
<feature type="transmembrane region" description="Helical" evidence="1">
    <location>
        <begin position="14"/>
        <end position="47"/>
    </location>
</feature>
<dbReference type="Proteomes" id="UP000026941">
    <property type="component" value="Unassembled WGS sequence"/>
</dbReference>
<accession>A0AA87QAN0</accession>
<keyword evidence="1" id="KW-0472">Membrane</keyword>
<evidence type="ECO:0000313" key="3">
    <source>
        <dbReference type="Proteomes" id="UP000026941"/>
    </source>
</evidence>
<name>A0AA87QAN0_RHIRH</name>
<keyword evidence="1" id="KW-1133">Transmembrane helix</keyword>
<evidence type="ECO:0000256" key="1">
    <source>
        <dbReference type="SAM" id="Phobius"/>
    </source>
</evidence>
<evidence type="ECO:0000313" key="2">
    <source>
        <dbReference type="EMBL" id="GAJ95735.1"/>
    </source>
</evidence>
<dbReference type="AlphaFoldDB" id="A0AA87QAN0"/>
<sequence length="84" mass="9118">MSREVSTMKNIRSLFIALAGITVFAAMALFTVSLTLAVGGILTALMVGRAISLRMKPVPVRARANNGQREMRVWNDGRGTIIDL</sequence>
<evidence type="ECO:0008006" key="4">
    <source>
        <dbReference type="Google" id="ProtNLM"/>
    </source>
</evidence>